<dbReference type="Gene3D" id="1.10.510.10">
    <property type="entry name" value="Transferase(Phosphotransferase) domain 1"/>
    <property type="match status" value="1"/>
</dbReference>
<dbReference type="GO" id="GO:0004674">
    <property type="term" value="F:protein serine/threonine kinase activity"/>
    <property type="evidence" value="ECO:0007669"/>
    <property type="project" value="UniProtKB-EC"/>
</dbReference>
<accession>A0ABV2W5I9</accession>
<evidence type="ECO:0000313" key="10">
    <source>
        <dbReference type="EMBL" id="MEU0708830.1"/>
    </source>
</evidence>
<dbReference type="PROSITE" id="PS00108">
    <property type="entry name" value="PROTEIN_KINASE_ST"/>
    <property type="match status" value="1"/>
</dbReference>
<comment type="caution">
    <text evidence="10">The sequence shown here is derived from an EMBL/GenBank/DDBJ whole genome shotgun (WGS) entry which is preliminary data.</text>
</comment>
<feature type="region of interest" description="Disordered" evidence="8">
    <location>
        <begin position="300"/>
        <end position="362"/>
    </location>
</feature>
<evidence type="ECO:0000256" key="7">
    <source>
        <dbReference type="PROSITE-ProRule" id="PRU10141"/>
    </source>
</evidence>
<dbReference type="PROSITE" id="PS00107">
    <property type="entry name" value="PROTEIN_KINASE_ATP"/>
    <property type="match status" value="1"/>
</dbReference>
<feature type="compositionally biased region" description="Low complexity" evidence="8">
    <location>
        <begin position="416"/>
        <end position="445"/>
    </location>
</feature>
<keyword evidence="3 10" id="KW-0808">Transferase</keyword>
<dbReference type="PANTHER" id="PTHR43289:SF6">
    <property type="entry name" value="SERINE_THREONINE-PROTEIN KINASE NEKL-3"/>
    <property type="match status" value="1"/>
</dbReference>
<dbReference type="PROSITE" id="PS50011">
    <property type="entry name" value="PROTEIN_KINASE_DOM"/>
    <property type="match status" value="1"/>
</dbReference>
<dbReference type="SMART" id="SM00220">
    <property type="entry name" value="S_TKc"/>
    <property type="match status" value="1"/>
</dbReference>
<keyword evidence="6 7" id="KW-0067">ATP-binding</keyword>
<keyword evidence="2" id="KW-0723">Serine/threonine-protein kinase</keyword>
<keyword evidence="11" id="KW-1185">Reference proteome</keyword>
<keyword evidence="5 10" id="KW-0418">Kinase</keyword>
<evidence type="ECO:0000256" key="3">
    <source>
        <dbReference type="ARBA" id="ARBA00022679"/>
    </source>
</evidence>
<protein>
    <recommendedName>
        <fullName evidence="1">non-specific serine/threonine protein kinase</fullName>
        <ecNumber evidence="1">2.7.11.1</ecNumber>
    </recommendedName>
</protein>
<reference evidence="10 11" key="1">
    <citation type="submission" date="2024-06" db="EMBL/GenBank/DDBJ databases">
        <title>The Natural Products Discovery Center: Release of the First 8490 Sequenced Strains for Exploring Actinobacteria Biosynthetic Diversity.</title>
        <authorList>
            <person name="Kalkreuter E."/>
            <person name="Kautsar S.A."/>
            <person name="Yang D."/>
            <person name="Bader C.D."/>
            <person name="Teijaro C.N."/>
            <person name="Fluegel L."/>
            <person name="Davis C.M."/>
            <person name="Simpson J.R."/>
            <person name="Lauterbach L."/>
            <person name="Steele A.D."/>
            <person name="Gui C."/>
            <person name="Meng S."/>
            <person name="Li G."/>
            <person name="Viehrig K."/>
            <person name="Ye F."/>
            <person name="Su P."/>
            <person name="Kiefer A.F."/>
            <person name="Nichols A."/>
            <person name="Cepeda A.J."/>
            <person name="Yan W."/>
            <person name="Fan B."/>
            <person name="Jiang Y."/>
            <person name="Adhikari A."/>
            <person name="Zheng C.-J."/>
            <person name="Schuster L."/>
            <person name="Cowan T.M."/>
            <person name="Smanski M.J."/>
            <person name="Chevrette M.G."/>
            <person name="De Carvalho L.P.S."/>
            <person name="Shen B."/>
        </authorList>
    </citation>
    <scope>NUCLEOTIDE SEQUENCE [LARGE SCALE GENOMIC DNA]</scope>
    <source>
        <strain evidence="10 11">NPDC006337</strain>
    </source>
</reference>
<proteinExistence type="predicted"/>
<name>A0ABV2W5I9_9ACTN</name>
<dbReference type="InterPro" id="IPR017441">
    <property type="entry name" value="Protein_kinase_ATP_BS"/>
</dbReference>
<evidence type="ECO:0000256" key="1">
    <source>
        <dbReference type="ARBA" id="ARBA00012513"/>
    </source>
</evidence>
<sequence length="509" mass="53160">MKVRPWTVRPDFRLTAHVVAGRYRLDDLLGRGGGADVYEGLDLRLRRPVAVKVLRPEGEAPTEERFDSEARLLARLQHPGLVTVYDCGRDDGQPFLVMELIKGTTLRRRIAGAPLTPAEACRLGSALASALAHVHANGVVHRDVKPSNILLDETGVPYLTDFGISRLLDSTAHTVTGTLVGTAAYMAPEQVLGRGAGPAADVYSLGLVLLEALKGELEYDGTPLEAAIARLHRAPVFPPSLPEGLTALLRAMTAVDETGRPDAGTCSRALAEVAEVAEVTEVNEVAEVAGVAAGIADARSEAQGGASGPGGSSEALPHRRPEGLRVPEPRAMATAREEVARIPAQDQRTHAGRRRHRSHRTHRALLTAGSTLAALGVALTGSTGAPPSDARDTATRPPRPATTKPAVPAADDRPSRPASPSAAPASPTGARTTAGTGDAAGRSGAVTGGSGVPAAATVSREQPGRQAQEVRQAREVQQTQEIRDPSYDTPSRPAGAKPEKAKGKAKGRN</sequence>
<dbReference type="SUPFAM" id="SSF56112">
    <property type="entry name" value="Protein kinase-like (PK-like)"/>
    <property type="match status" value="1"/>
</dbReference>
<gene>
    <name evidence="10" type="ORF">ABZ508_15865</name>
</gene>
<evidence type="ECO:0000256" key="4">
    <source>
        <dbReference type="ARBA" id="ARBA00022741"/>
    </source>
</evidence>
<keyword evidence="4 7" id="KW-0547">Nucleotide-binding</keyword>
<evidence type="ECO:0000313" key="11">
    <source>
        <dbReference type="Proteomes" id="UP001550378"/>
    </source>
</evidence>
<dbReference type="InterPro" id="IPR008271">
    <property type="entry name" value="Ser/Thr_kinase_AS"/>
</dbReference>
<evidence type="ECO:0000256" key="8">
    <source>
        <dbReference type="SAM" id="MobiDB-lite"/>
    </source>
</evidence>
<feature type="binding site" evidence="7">
    <location>
        <position position="52"/>
    </location>
    <ligand>
        <name>ATP</name>
        <dbReference type="ChEBI" id="CHEBI:30616"/>
    </ligand>
</feature>
<evidence type="ECO:0000256" key="2">
    <source>
        <dbReference type="ARBA" id="ARBA00022527"/>
    </source>
</evidence>
<dbReference type="InterPro" id="IPR000719">
    <property type="entry name" value="Prot_kinase_dom"/>
</dbReference>
<dbReference type="Gene3D" id="3.30.200.20">
    <property type="entry name" value="Phosphorylase Kinase, domain 1"/>
    <property type="match status" value="1"/>
</dbReference>
<feature type="domain" description="Protein kinase" evidence="9">
    <location>
        <begin position="23"/>
        <end position="273"/>
    </location>
</feature>
<dbReference type="Proteomes" id="UP001550378">
    <property type="component" value="Unassembled WGS sequence"/>
</dbReference>
<dbReference type="Pfam" id="PF00069">
    <property type="entry name" value="Pkinase"/>
    <property type="match status" value="1"/>
</dbReference>
<evidence type="ECO:0000256" key="5">
    <source>
        <dbReference type="ARBA" id="ARBA00022777"/>
    </source>
</evidence>
<evidence type="ECO:0000256" key="6">
    <source>
        <dbReference type="ARBA" id="ARBA00022840"/>
    </source>
</evidence>
<dbReference type="RefSeq" id="WP_359652502.1">
    <property type="nucleotide sequence ID" value="NZ_JBEXZP010000006.1"/>
</dbReference>
<organism evidence="10 11">
    <name type="scientific">Streptomyces lavendulocolor</name>
    <dbReference type="NCBI Taxonomy" id="67316"/>
    <lineage>
        <taxon>Bacteria</taxon>
        <taxon>Bacillati</taxon>
        <taxon>Actinomycetota</taxon>
        <taxon>Actinomycetes</taxon>
        <taxon>Kitasatosporales</taxon>
        <taxon>Streptomycetaceae</taxon>
        <taxon>Streptomyces</taxon>
    </lineage>
</organism>
<dbReference type="CDD" id="cd14014">
    <property type="entry name" value="STKc_PknB_like"/>
    <property type="match status" value="1"/>
</dbReference>
<dbReference type="EC" id="2.7.11.1" evidence="1"/>
<feature type="region of interest" description="Disordered" evidence="8">
    <location>
        <begin position="379"/>
        <end position="509"/>
    </location>
</feature>
<dbReference type="PANTHER" id="PTHR43289">
    <property type="entry name" value="MITOGEN-ACTIVATED PROTEIN KINASE KINASE KINASE 20-RELATED"/>
    <property type="match status" value="1"/>
</dbReference>
<feature type="compositionally biased region" description="Basic and acidic residues" evidence="8">
    <location>
        <begin position="316"/>
        <end position="328"/>
    </location>
</feature>
<dbReference type="EMBL" id="JBEXZR010000012">
    <property type="protein sequence ID" value="MEU0708830.1"/>
    <property type="molecule type" value="Genomic_DNA"/>
</dbReference>
<evidence type="ECO:0000259" key="9">
    <source>
        <dbReference type="PROSITE" id="PS50011"/>
    </source>
</evidence>
<dbReference type="InterPro" id="IPR011009">
    <property type="entry name" value="Kinase-like_dom_sf"/>
</dbReference>
<feature type="compositionally biased region" description="Basic residues" evidence="8">
    <location>
        <begin position="350"/>
        <end position="362"/>
    </location>
</feature>